<name>A0A1Q5UCP3_9EURO</name>
<comment type="caution">
    <text evidence="3">The sequence shown here is derived from an EMBL/GenBank/DDBJ whole genome shotgun (WGS) entry which is preliminary data.</text>
</comment>
<dbReference type="AlphaFoldDB" id="A0A1Q5UCP3"/>
<sequence>MSQQPGGRCYVNTLPVPLYIAIPLLLVLIPVVPVTLLWVVGSEKVHDWKDKRKNKKRQKREAAEKEIKLSANDS</sequence>
<feature type="region of interest" description="Disordered" evidence="1">
    <location>
        <begin position="49"/>
        <end position="74"/>
    </location>
</feature>
<dbReference type="EMBL" id="MNBE01000379">
    <property type="protein sequence ID" value="OKP10231.1"/>
    <property type="molecule type" value="Genomic_DNA"/>
</dbReference>
<keyword evidence="2" id="KW-0812">Transmembrane</keyword>
<reference evidence="3 4" key="1">
    <citation type="submission" date="2016-10" db="EMBL/GenBank/DDBJ databases">
        <title>Genome sequence of the ascomycete fungus Penicillium subrubescens.</title>
        <authorList>
            <person name="De Vries R.P."/>
            <person name="Peng M."/>
            <person name="Dilokpimol A."/>
            <person name="Hilden K."/>
            <person name="Makela M.R."/>
            <person name="Grigoriev I."/>
            <person name="Riley R."/>
            <person name="Granchi Z."/>
        </authorList>
    </citation>
    <scope>NUCLEOTIDE SEQUENCE [LARGE SCALE GENOMIC DNA]</scope>
    <source>
        <strain evidence="3 4">CBS 132785</strain>
    </source>
</reference>
<proteinExistence type="predicted"/>
<dbReference type="Proteomes" id="UP000186955">
    <property type="component" value="Unassembled WGS sequence"/>
</dbReference>
<protein>
    <submittedName>
        <fullName evidence="3">Uncharacterized protein</fullName>
    </submittedName>
</protein>
<keyword evidence="4" id="KW-1185">Reference proteome</keyword>
<evidence type="ECO:0000313" key="3">
    <source>
        <dbReference type="EMBL" id="OKP10231.1"/>
    </source>
</evidence>
<evidence type="ECO:0000256" key="2">
    <source>
        <dbReference type="SAM" id="Phobius"/>
    </source>
</evidence>
<organism evidence="3 4">
    <name type="scientific">Penicillium subrubescens</name>
    <dbReference type="NCBI Taxonomy" id="1316194"/>
    <lineage>
        <taxon>Eukaryota</taxon>
        <taxon>Fungi</taxon>
        <taxon>Dikarya</taxon>
        <taxon>Ascomycota</taxon>
        <taxon>Pezizomycotina</taxon>
        <taxon>Eurotiomycetes</taxon>
        <taxon>Eurotiomycetidae</taxon>
        <taxon>Eurotiales</taxon>
        <taxon>Aspergillaceae</taxon>
        <taxon>Penicillium</taxon>
    </lineage>
</organism>
<feature type="transmembrane region" description="Helical" evidence="2">
    <location>
        <begin position="20"/>
        <end position="41"/>
    </location>
</feature>
<keyword evidence="2" id="KW-1133">Transmembrane helix</keyword>
<accession>A0A1Q5UCP3</accession>
<keyword evidence="2" id="KW-0472">Membrane</keyword>
<evidence type="ECO:0000313" key="4">
    <source>
        <dbReference type="Proteomes" id="UP000186955"/>
    </source>
</evidence>
<gene>
    <name evidence="3" type="ORF">PENSUB_4405</name>
</gene>
<evidence type="ECO:0000256" key="1">
    <source>
        <dbReference type="SAM" id="MobiDB-lite"/>
    </source>
</evidence>